<dbReference type="SUPFAM" id="SSF117396">
    <property type="entry name" value="TM1631-like"/>
    <property type="match status" value="1"/>
</dbReference>
<dbReference type="PANTHER" id="PTHR30348:SF4">
    <property type="entry name" value="DUF72 DOMAIN-CONTAINING PROTEIN"/>
    <property type="match status" value="1"/>
</dbReference>
<protein>
    <recommendedName>
        <fullName evidence="3">Histidine kinase</fullName>
    </recommendedName>
</protein>
<dbReference type="Pfam" id="PF01904">
    <property type="entry name" value="DUF72"/>
    <property type="match status" value="1"/>
</dbReference>
<gene>
    <name evidence="1" type="ordered locus">Acel_1896</name>
</gene>
<name>A0LW58_ACIC1</name>
<dbReference type="RefSeq" id="WP_011720731.1">
    <property type="nucleotide sequence ID" value="NC_008578.1"/>
</dbReference>
<dbReference type="InParanoid" id="A0LW58"/>
<reference evidence="1 2" key="1">
    <citation type="journal article" date="2009" name="Genome Res.">
        <title>Complete genome of the cellulolytic thermophile Acidothermus cellulolyticus 11B provides insights into its ecophysiological and evolutionary adaptations.</title>
        <authorList>
            <person name="Barabote R.D."/>
            <person name="Xie G."/>
            <person name="Leu D.H."/>
            <person name="Normand P."/>
            <person name="Necsulea A."/>
            <person name="Daubin V."/>
            <person name="Medigue C."/>
            <person name="Adney W.S."/>
            <person name="Xu X.C."/>
            <person name="Lapidus A."/>
            <person name="Parales R.E."/>
            <person name="Detter C."/>
            <person name="Pujic P."/>
            <person name="Bruce D."/>
            <person name="Lavire C."/>
            <person name="Challacombe J.F."/>
            <person name="Brettin T.S."/>
            <person name="Berry A.M."/>
        </authorList>
    </citation>
    <scope>NUCLEOTIDE SEQUENCE [LARGE SCALE GENOMIC DNA]</scope>
    <source>
        <strain evidence="2">ATCC 43068 / DSM 8971 / 11B</strain>
    </source>
</reference>
<dbReference type="Proteomes" id="UP000008221">
    <property type="component" value="Chromosome"/>
</dbReference>
<evidence type="ECO:0000313" key="1">
    <source>
        <dbReference type="EMBL" id="ABK53668.1"/>
    </source>
</evidence>
<dbReference type="InterPro" id="IPR002763">
    <property type="entry name" value="DUF72"/>
</dbReference>
<dbReference type="OrthoDB" id="9780310at2"/>
<keyword evidence="2" id="KW-1185">Reference proteome</keyword>
<dbReference type="PANTHER" id="PTHR30348">
    <property type="entry name" value="UNCHARACTERIZED PROTEIN YECE"/>
    <property type="match status" value="1"/>
</dbReference>
<dbReference type="AlphaFoldDB" id="A0LW58"/>
<dbReference type="STRING" id="351607.Acel_1896"/>
<dbReference type="InterPro" id="IPR036520">
    <property type="entry name" value="UPF0759_sf"/>
</dbReference>
<evidence type="ECO:0008006" key="3">
    <source>
        <dbReference type="Google" id="ProtNLM"/>
    </source>
</evidence>
<dbReference type="EMBL" id="CP000481">
    <property type="protein sequence ID" value="ABK53668.1"/>
    <property type="molecule type" value="Genomic_DNA"/>
</dbReference>
<accession>A0LW58</accession>
<organism evidence="1 2">
    <name type="scientific">Acidothermus cellulolyticus (strain ATCC 43068 / DSM 8971 / 11B)</name>
    <dbReference type="NCBI Taxonomy" id="351607"/>
    <lineage>
        <taxon>Bacteria</taxon>
        <taxon>Bacillati</taxon>
        <taxon>Actinomycetota</taxon>
        <taxon>Actinomycetes</taxon>
        <taxon>Acidothermales</taxon>
        <taxon>Acidothermaceae</taxon>
        <taxon>Acidothermus</taxon>
    </lineage>
</organism>
<sequence length="254" mass="28447">MDVGTGGTRLRIGTCGWQYRSWQGVLYPTELPARRWLEHYATVFDAVECDAAFYRLPERTTFEKWAAMVPDGFAMAVKASRFLTHVKRLSEPADPVRRMLDAATGLGNRLGPFLLQLPPTMTADIDRLIGCLRCFPPTVRVAIEPRHSSWWTADVRDALAEAQASLVWSDRLGVAQSPLWRTADFGYLRLHEGRPTFPPRYSVRVLRAWLRQITATWPDGEVFVFFNNDAGAAAVRDAQAFARLAAAEAASPPP</sequence>
<dbReference type="eggNOG" id="COG1801">
    <property type="taxonomic scope" value="Bacteria"/>
</dbReference>
<dbReference type="HOGENOM" id="CLU_046519_1_1_11"/>
<dbReference type="KEGG" id="ace:Acel_1896"/>
<evidence type="ECO:0000313" key="2">
    <source>
        <dbReference type="Proteomes" id="UP000008221"/>
    </source>
</evidence>
<dbReference type="Gene3D" id="3.20.20.410">
    <property type="entry name" value="Protein of unknown function UPF0759"/>
    <property type="match status" value="1"/>
</dbReference>
<proteinExistence type="predicted"/>